<reference evidence="5 6" key="1">
    <citation type="submission" date="2017-11" db="EMBL/GenBank/DDBJ databases">
        <title>Reclassification of Bisgaard taxon 7 as Conservatibacter flavescens gen. nov., sp. nov.</title>
        <authorList>
            <person name="Christensen H."/>
        </authorList>
    </citation>
    <scope>NUCLEOTIDE SEQUENCE [LARGE SCALE GENOMIC DNA]</scope>
    <source>
        <strain evidence="5 6">7_4</strain>
    </source>
</reference>
<keyword evidence="2" id="KW-0812">Transmembrane</keyword>
<dbReference type="PANTHER" id="PTHR37024">
    <property type="entry name" value="TYPE VI SECRETION SYSTEM DUF2094 AND IMPA-RELATED DOMAIN PROTEIN"/>
    <property type="match status" value="1"/>
</dbReference>
<feature type="domain" description="ImpA C-terminal" evidence="4">
    <location>
        <begin position="316"/>
        <end position="400"/>
    </location>
</feature>
<sequence>MLVSLGKEPSNLDSFLIIKEQINNLNRPDRSVDWKQVKELSEQISEKNGIDLQTFSYSTVADLKLTNNINNLIDSIEKISIVLVAFWTDIWPQKISARINILNWLNRQISDDIKMIDVKLVDIKDLYRLANSINIILKMIISHTEVHCNLANLREIVQEKIILSLKYSRSNNDLLVDNSEQKPTEIIKVERVNVSNIKKTEPDRPEIELPAFNTSGKSTSNGAMVDSISHVSSNNSKIFSYKKIISFILGAFIGSISCFFIMHNLKNQVQHALNNALISPLYSLSYIDQLDVTEIQSNVMLSIKDKLHHTKNIDKLKNAQDSLNALRLKIHNLQQELIQAEKDKKGITISHLKTAFYEIERELNQVNPIEQELLGLLDDPTNLSLKVDLENKLTELWITYFQIINKE</sequence>
<protein>
    <recommendedName>
        <fullName evidence="7">ImpA N-terminal domain-containing protein</fullName>
    </recommendedName>
</protein>
<accession>A0A2M8S2N8</accession>
<evidence type="ECO:0000259" key="3">
    <source>
        <dbReference type="Pfam" id="PF06812"/>
    </source>
</evidence>
<organism evidence="5 6">
    <name type="scientific">Conservatibacter flavescens</name>
    <dbReference type="NCBI Taxonomy" id="28161"/>
    <lineage>
        <taxon>Bacteria</taxon>
        <taxon>Pseudomonadati</taxon>
        <taxon>Pseudomonadota</taxon>
        <taxon>Gammaproteobacteria</taxon>
        <taxon>Pasteurellales</taxon>
        <taxon>Pasteurellaceae</taxon>
        <taxon>Conservatibacter</taxon>
    </lineage>
</organism>
<dbReference type="PANTHER" id="PTHR37024:SF5">
    <property type="entry name" value="IMPA N-TERMINAL DOMAIN-CONTAINING PROTEIN"/>
    <property type="match status" value="1"/>
</dbReference>
<dbReference type="AlphaFoldDB" id="A0A2M8S2N8"/>
<dbReference type="Pfam" id="PF06812">
    <property type="entry name" value="ImpA_N"/>
    <property type="match status" value="1"/>
</dbReference>
<evidence type="ECO:0000256" key="2">
    <source>
        <dbReference type="SAM" id="Phobius"/>
    </source>
</evidence>
<evidence type="ECO:0000313" key="6">
    <source>
        <dbReference type="Proteomes" id="UP000229329"/>
    </source>
</evidence>
<dbReference type="OrthoDB" id="5579595at2"/>
<feature type="coiled-coil region" evidence="1">
    <location>
        <begin position="316"/>
        <end position="350"/>
    </location>
</feature>
<dbReference type="Pfam" id="PF12486">
    <property type="entry name" value="VasL"/>
    <property type="match status" value="1"/>
</dbReference>
<feature type="transmembrane region" description="Helical" evidence="2">
    <location>
        <begin position="244"/>
        <end position="262"/>
    </location>
</feature>
<keyword evidence="2" id="KW-1133">Transmembrane helix</keyword>
<evidence type="ECO:0000256" key="1">
    <source>
        <dbReference type="SAM" id="Coils"/>
    </source>
</evidence>
<proteinExistence type="predicted"/>
<dbReference type="Proteomes" id="UP000229329">
    <property type="component" value="Unassembled WGS sequence"/>
</dbReference>
<keyword evidence="2" id="KW-0472">Membrane</keyword>
<feature type="domain" description="ImpA N-terminal" evidence="3">
    <location>
        <begin position="6"/>
        <end position="106"/>
    </location>
</feature>
<keyword evidence="1" id="KW-0175">Coiled coil</keyword>
<dbReference type="EMBL" id="PHHA01000013">
    <property type="protein sequence ID" value="PJG85421.1"/>
    <property type="molecule type" value="Genomic_DNA"/>
</dbReference>
<evidence type="ECO:0000259" key="4">
    <source>
        <dbReference type="Pfam" id="PF12486"/>
    </source>
</evidence>
<comment type="caution">
    <text evidence="5">The sequence shown here is derived from an EMBL/GenBank/DDBJ whole genome shotgun (WGS) entry which is preliminary data.</text>
</comment>
<name>A0A2M8S2N8_9PAST</name>
<evidence type="ECO:0000313" key="5">
    <source>
        <dbReference type="EMBL" id="PJG85421.1"/>
    </source>
</evidence>
<evidence type="ECO:0008006" key="7">
    <source>
        <dbReference type="Google" id="ProtNLM"/>
    </source>
</evidence>
<gene>
    <name evidence="5" type="ORF">CVP05_05955</name>
</gene>
<dbReference type="InterPro" id="IPR010657">
    <property type="entry name" value="ImpA_N"/>
</dbReference>
<keyword evidence="6" id="KW-1185">Reference proteome</keyword>
<dbReference type="InterPro" id="IPR021069">
    <property type="entry name" value="ImpA_C"/>
</dbReference>
<dbReference type="RefSeq" id="WP_100288663.1">
    <property type="nucleotide sequence ID" value="NZ_PHHA01000013.1"/>
</dbReference>